<evidence type="ECO:0000313" key="2">
    <source>
        <dbReference type="Proteomes" id="UP000299102"/>
    </source>
</evidence>
<dbReference type="AlphaFoldDB" id="A0A4C2ADA7"/>
<dbReference type="OrthoDB" id="8064941at2759"/>
<comment type="caution">
    <text evidence="1">The sequence shown here is derived from an EMBL/GenBank/DDBJ whole genome shotgun (WGS) entry which is preliminary data.</text>
</comment>
<protein>
    <submittedName>
        <fullName evidence="1">Uncharacterized protein</fullName>
    </submittedName>
</protein>
<sequence length="105" mass="11877">MGQGHYETRTCRLYRNPTELLFGRQRGPKHEIRRSPNVSFNKSNVARATCDMSTVLLKPHLLHIMVIQFGNETNSNHGSIPITIDWNVLATIVFGKIQTNDSTSP</sequence>
<name>A0A4C2ADA7_EUMVA</name>
<organism evidence="1 2">
    <name type="scientific">Eumeta variegata</name>
    <name type="common">Bagworm moth</name>
    <name type="synonym">Eumeta japonica</name>
    <dbReference type="NCBI Taxonomy" id="151549"/>
    <lineage>
        <taxon>Eukaryota</taxon>
        <taxon>Metazoa</taxon>
        <taxon>Ecdysozoa</taxon>
        <taxon>Arthropoda</taxon>
        <taxon>Hexapoda</taxon>
        <taxon>Insecta</taxon>
        <taxon>Pterygota</taxon>
        <taxon>Neoptera</taxon>
        <taxon>Endopterygota</taxon>
        <taxon>Lepidoptera</taxon>
        <taxon>Glossata</taxon>
        <taxon>Ditrysia</taxon>
        <taxon>Tineoidea</taxon>
        <taxon>Psychidae</taxon>
        <taxon>Oiketicinae</taxon>
        <taxon>Eumeta</taxon>
    </lineage>
</organism>
<keyword evidence="2" id="KW-1185">Reference proteome</keyword>
<evidence type="ECO:0000313" key="1">
    <source>
        <dbReference type="EMBL" id="GBP97189.1"/>
    </source>
</evidence>
<accession>A0A4C2ADA7</accession>
<dbReference type="EMBL" id="BGZK01002891">
    <property type="protein sequence ID" value="GBP97189.1"/>
    <property type="molecule type" value="Genomic_DNA"/>
</dbReference>
<gene>
    <name evidence="1" type="ORF">EVAR_68299_1</name>
</gene>
<proteinExistence type="predicted"/>
<dbReference type="Proteomes" id="UP000299102">
    <property type="component" value="Unassembled WGS sequence"/>
</dbReference>
<reference evidence="1 2" key="1">
    <citation type="journal article" date="2019" name="Commun. Biol.">
        <title>The bagworm genome reveals a unique fibroin gene that provides high tensile strength.</title>
        <authorList>
            <person name="Kono N."/>
            <person name="Nakamura H."/>
            <person name="Ohtoshi R."/>
            <person name="Tomita M."/>
            <person name="Numata K."/>
            <person name="Arakawa K."/>
        </authorList>
    </citation>
    <scope>NUCLEOTIDE SEQUENCE [LARGE SCALE GENOMIC DNA]</scope>
</reference>